<dbReference type="VEuPathDB" id="TriTrypDB:C3747_200g34"/>
<protein>
    <submittedName>
        <fullName evidence="2">Putative amino acid transporter</fullName>
    </submittedName>
</protein>
<evidence type="ECO:0000313" key="2">
    <source>
        <dbReference type="EMBL" id="PWV01200.1"/>
    </source>
</evidence>
<proteinExistence type="predicted"/>
<feature type="transmembrane region" description="Helical" evidence="1">
    <location>
        <begin position="190"/>
        <end position="209"/>
    </location>
</feature>
<gene>
    <name evidence="2" type="ORF">C3747_200g34</name>
</gene>
<dbReference type="EMBL" id="PRFC01000200">
    <property type="protein sequence ID" value="PWV01200.1"/>
    <property type="molecule type" value="Genomic_DNA"/>
</dbReference>
<comment type="caution">
    <text evidence="2">The sequence shown here is derived from an EMBL/GenBank/DDBJ whole genome shotgun (WGS) entry which is preliminary data.</text>
</comment>
<keyword evidence="1" id="KW-0812">Transmembrane</keyword>
<evidence type="ECO:0000256" key="1">
    <source>
        <dbReference type="SAM" id="Phobius"/>
    </source>
</evidence>
<name>A0A2V2VXT9_TRYCR</name>
<reference evidence="2 3" key="1">
    <citation type="journal article" date="2018" name="Microb. Genom.">
        <title>Expanding an expanded genome: long-read sequencing of Trypanosoma cruzi.</title>
        <authorList>
            <person name="Berna L."/>
            <person name="Rodriguez M."/>
            <person name="Chiribao M.L."/>
            <person name="Parodi-Talice A."/>
            <person name="Pita S."/>
            <person name="Rijo G."/>
            <person name="Alvarez-Valin F."/>
            <person name="Robello C."/>
        </authorList>
    </citation>
    <scope>NUCLEOTIDE SEQUENCE [LARGE SCALE GENOMIC DNA]</scope>
    <source>
        <strain evidence="2 3">TCC</strain>
    </source>
</reference>
<sequence length="240" mass="29010">MYAAFSRLYVLLHWVECHHHAFLEECPVLHCVGHRCSRTGFVYSKYHDCLWPRGESLRWVFGLYISLSVLHVHWELEPEDRWLFPLLLHVFAAYFRCCGGCFWHNGCRVRRGEKKLSPSLPQSLLECDTNNLRYILGEFCHRRLCWRVNQDNDVNRCIILFVCLGYYYYFLDVYIGSTRRTATATTTKKLMAFFFSFFFFFPLFFFWLLDRRRQTERERERERESVCVCVCVCLQLHEEK</sequence>
<accession>A0A2V2VXT9</accession>
<keyword evidence="1" id="KW-0472">Membrane</keyword>
<dbReference type="AlphaFoldDB" id="A0A2V2VXT9"/>
<keyword evidence="1" id="KW-1133">Transmembrane helix</keyword>
<feature type="transmembrane region" description="Helical" evidence="1">
    <location>
        <begin position="153"/>
        <end position="170"/>
    </location>
</feature>
<organism evidence="2 3">
    <name type="scientific">Trypanosoma cruzi</name>
    <dbReference type="NCBI Taxonomy" id="5693"/>
    <lineage>
        <taxon>Eukaryota</taxon>
        <taxon>Discoba</taxon>
        <taxon>Euglenozoa</taxon>
        <taxon>Kinetoplastea</taxon>
        <taxon>Metakinetoplastina</taxon>
        <taxon>Trypanosomatida</taxon>
        <taxon>Trypanosomatidae</taxon>
        <taxon>Trypanosoma</taxon>
        <taxon>Schizotrypanum</taxon>
    </lineage>
</organism>
<evidence type="ECO:0000313" key="3">
    <source>
        <dbReference type="Proteomes" id="UP000246078"/>
    </source>
</evidence>
<dbReference type="Proteomes" id="UP000246078">
    <property type="component" value="Unassembled WGS sequence"/>
</dbReference>